<evidence type="ECO:0000259" key="2">
    <source>
        <dbReference type="PROSITE" id="PS50191"/>
    </source>
</evidence>
<name>A0A426ZJE7_ENSVE</name>
<dbReference type="EMBL" id="AMZH03006357">
    <property type="protein sequence ID" value="RRT64034.1"/>
    <property type="molecule type" value="Genomic_DNA"/>
</dbReference>
<dbReference type="SMART" id="SM00516">
    <property type="entry name" value="SEC14"/>
    <property type="match status" value="1"/>
</dbReference>
<feature type="region of interest" description="Disordered" evidence="1">
    <location>
        <begin position="30"/>
        <end position="50"/>
    </location>
</feature>
<reference evidence="3 4" key="1">
    <citation type="journal article" date="2014" name="Agronomy (Basel)">
        <title>A Draft Genome Sequence for Ensete ventricosum, the Drought-Tolerant Tree Against Hunger.</title>
        <authorList>
            <person name="Harrison J."/>
            <person name="Moore K.A."/>
            <person name="Paszkiewicz K."/>
            <person name="Jones T."/>
            <person name="Grant M."/>
            <person name="Ambacheew D."/>
            <person name="Muzemil S."/>
            <person name="Studholme D.J."/>
        </authorList>
    </citation>
    <scope>NUCLEOTIDE SEQUENCE [LARGE SCALE GENOMIC DNA]</scope>
</reference>
<dbReference type="GO" id="GO:0008526">
    <property type="term" value="F:phosphatidylinositol transfer activity"/>
    <property type="evidence" value="ECO:0007669"/>
    <property type="project" value="TreeGrafter"/>
</dbReference>
<evidence type="ECO:0000313" key="4">
    <source>
        <dbReference type="Proteomes" id="UP000287651"/>
    </source>
</evidence>
<organism evidence="3 4">
    <name type="scientific">Ensete ventricosum</name>
    <name type="common">Abyssinian banana</name>
    <name type="synonym">Musa ensete</name>
    <dbReference type="NCBI Taxonomy" id="4639"/>
    <lineage>
        <taxon>Eukaryota</taxon>
        <taxon>Viridiplantae</taxon>
        <taxon>Streptophyta</taxon>
        <taxon>Embryophyta</taxon>
        <taxon>Tracheophyta</taxon>
        <taxon>Spermatophyta</taxon>
        <taxon>Magnoliopsida</taxon>
        <taxon>Liliopsida</taxon>
        <taxon>Zingiberales</taxon>
        <taxon>Musaceae</taxon>
        <taxon>Ensete</taxon>
    </lineage>
</organism>
<dbReference type="PANTHER" id="PTHR45824">
    <property type="entry name" value="GH16843P"/>
    <property type="match status" value="1"/>
</dbReference>
<protein>
    <recommendedName>
        <fullName evidence="2">CRAL-TRIO domain-containing protein</fullName>
    </recommendedName>
</protein>
<accession>A0A426ZJE7</accession>
<dbReference type="PROSITE" id="PS50191">
    <property type="entry name" value="CRAL_TRIO"/>
    <property type="match status" value="1"/>
</dbReference>
<dbReference type="PANTHER" id="PTHR45824:SF22">
    <property type="entry name" value="SEC14P-LIKE PHOSPHATIDYLINOSITOL TRANSFER FAMILY PROTEIN"/>
    <property type="match status" value="1"/>
</dbReference>
<dbReference type="AlphaFoldDB" id="A0A426ZJE7"/>
<feature type="domain" description="CRAL-TRIO" evidence="2">
    <location>
        <begin position="150"/>
        <end position="223"/>
    </location>
</feature>
<evidence type="ECO:0000256" key="1">
    <source>
        <dbReference type="SAM" id="MobiDB-lite"/>
    </source>
</evidence>
<dbReference type="Proteomes" id="UP000287651">
    <property type="component" value="Unassembled WGS sequence"/>
</dbReference>
<dbReference type="CDD" id="cd00170">
    <property type="entry name" value="SEC14"/>
    <property type="match status" value="1"/>
</dbReference>
<dbReference type="InterPro" id="IPR052578">
    <property type="entry name" value="PI_Transfer_CRAL-TRIO"/>
</dbReference>
<dbReference type="InterPro" id="IPR001251">
    <property type="entry name" value="CRAL-TRIO_dom"/>
</dbReference>
<dbReference type="SUPFAM" id="SSF52087">
    <property type="entry name" value="CRAL/TRIO domain"/>
    <property type="match status" value="1"/>
</dbReference>
<gene>
    <name evidence="3" type="ORF">B296_00019910</name>
</gene>
<dbReference type="Gene3D" id="3.40.525.10">
    <property type="entry name" value="CRAL-TRIO lipid binding domain"/>
    <property type="match status" value="2"/>
</dbReference>
<dbReference type="Pfam" id="PF00650">
    <property type="entry name" value="CRAL_TRIO"/>
    <property type="match status" value="1"/>
</dbReference>
<evidence type="ECO:0000313" key="3">
    <source>
        <dbReference type="EMBL" id="RRT64034.1"/>
    </source>
</evidence>
<dbReference type="InterPro" id="IPR036865">
    <property type="entry name" value="CRAL-TRIO_dom_sf"/>
</dbReference>
<sequence length="259" mass="30085">MDIFLPSTDRFLVFGFSAICWYTPSEAEEGRGEETRGYNTEGSSPRSTCRTHRTHISRFGFASSPKPPTTLLFASLSLLSLPLRWNSDSTARTIIMFRKKHNSHGNQEHDAKDKEQKHEVATESETGKLYRANFHDREGRTIIVMRPAKQCHYPERLAVGFLYNPPRIFETFWKVMKYFLDPKTFLKAKFIYPKNKESMELMRKHFDLDVLPVEFGGRNQVQYNHEEFSKMMIAEDTITASFWSLEEKTPQPEVAAQVS</sequence>
<comment type="caution">
    <text evidence="3">The sequence shown here is derived from an EMBL/GenBank/DDBJ whole genome shotgun (WGS) entry which is preliminary data.</text>
</comment>
<proteinExistence type="predicted"/>
<feature type="region of interest" description="Disordered" evidence="1">
    <location>
        <begin position="101"/>
        <end position="126"/>
    </location>
</feature>
<feature type="compositionally biased region" description="Basic and acidic residues" evidence="1">
    <location>
        <begin position="106"/>
        <end position="126"/>
    </location>
</feature>